<dbReference type="PANTHER" id="PTHR21666:SF270">
    <property type="entry name" value="MUREIN HYDROLASE ACTIVATOR ENVC"/>
    <property type="match status" value="1"/>
</dbReference>
<sequence length="334" mass="36823">MKWRRKRFTFMVIPDANSSVKRFQLSALWITIGFLLIIAILISAITMFLLYRNNTEQIGVLEKKLATSTTELEKIIQNKDLHIGVLQTEVTDLSEQAQSITNHMSDIKDLESQLKNMVGIKDGDIATAIDANSVDDAYDGIAMDGGTGGEDLPVFDEAMDQLISETRQTFTSLQEQVKVLRPELEQTKEAVLKQSAIIKITPTIWPTDSRKVTSLFGVRKDPFTRRATFHAGIDIGGSTGDPIYATADGKVTSAGRDSSHGKNILISHTKSLSTHYSHMSKLLVEAGAKVSKGDLIGYMGSTGRSTGPHLHYEVILNGSTIDPRPYLKATRREN</sequence>
<dbReference type="Proteomes" id="UP001178662">
    <property type="component" value="Chromosome"/>
</dbReference>
<dbReference type="InterPro" id="IPR050570">
    <property type="entry name" value="Cell_wall_metabolism_enzyme"/>
</dbReference>
<dbReference type="GO" id="GO:0004222">
    <property type="term" value="F:metalloendopeptidase activity"/>
    <property type="evidence" value="ECO:0007669"/>
    <property type="project" value="TreeGrafter"/>
</dbReference>
<dbReference type="EMBL" id="CP119317">
    <property type="protein sequence ID" value="WEK53499.1"/>
    <property type="molecule type" value="Genomic_DNA"/>
</dbReference>
<proteinExistence type="predicted"/>
<dbReference type="CDD" id="cd12797">
    <property type="entry name" value="M23_peptidase"/>
    <property type="match status" value="1"/>
</dbReference>
<dbReference type="FunFam" id="2.70.70.10:FF:000006">
    <property type="entry name" value="M23 family peptidase"/>
    <property type="match status" value="1"/>
</dbReference>
<dbReference type="Pfam" id="PF01551">
    <property type="entry name" value="Peptidase_M23"/>
    <property type="match status" value="1"/>
</dbReference>
<feature type="transmembrane region" description="Helical" evidence="1">
    <location>
        <begin position="27"/>
        <end position="51"/>
    </location>
</feature>
<keyword evidence="1" id="KW-0472">Membrane</keyword>
<dbReference type="AlphaFoldDB" id="A0AA95JEP9"/>
<keyword evidence="1" id="KW-1133">Transmembrane helix</keyword>
<dbReference type="InterPro" id="IPR011055">
    <property type="entry name" value="Dup_hybrid_motif"/>
</dbReference>
<keyword evidence="4" id="KW-1185">Reference proteome</keyword>
<evidence type="ECO:0000256" key="1">
    <source>
        <dbReference type="SAM" id="Phobius"/>
    </source>
</evidence>
<evidence type="ECO:0000259" key="2">
    <source>
        <dbReference type="Pfam" id="PF01551"/>
    </source>
</evidence>
<reference evidence="3" key="1">
    <citation type="submission" date="2023-03" db="EMBL/GenBank/DDBJ databases">
        <title>Andean soil-derived lignocellulolytic bacterial consortium as a source of novel taxa and putative plastic-active enzymes.</title>
        <authorList>
            <person name="Diaz-Garcia L."/>
            <person name="Chuvochina M."/>
            <person name="Feuerriegel G."/>
            <person name="Bunk B."/>
            <person name="Sproer C."/>
            <person name="Streit W.R."/>
            <person name="Rodriguez L.M."/>
            <person name="Overmann J."/>
            <person name="Jimenez D.J."/>
        </authorList>
    </citation>
    <scope>NUCLEOTIDE SEQUENCE</scope>
    <source>
        <strain evidence="3">MAG 2441</strain>
    </source>
</reference>
<evidence type="ECO:0000313" key="4">
    <source>
        <dbReference type="Proteomes" id="UP001178662"/>
    </source>
</evidence>
<name>A0AA95JEP9_9BACL</name>
<keyword evidence="1" id="KW-0812">Transmembrane</keyword>
<protein>
    <submittedName>
        <fullName evidence="3">M23 family metallopeptidase</fullName>
    </submittedName>
</protein>
<dbReference type="Gene3D" id="2.70.70.10">
    <property type="entry name" value="Glucose Permease (Domain IIA)"/>
    <property type="match status" value="1"/>
</dbReference>
<dbReference type="InterPro" id="IPR016047">
    <property type="entry name" value="M23ase_b-sheet_dom"/>
</dbReference>
<dbReference type="SUPFAM" id="SSF51261">
    <property type="entry name" value="Duplicated hybrid motif"/>
    <property type="match status" value="1"/>
</dbReference>
<accession>A0AA95JEP9</accession>
<dbReference type="PANTHER" id="PTHR21666">
    <property type="entry name" value="PEPTIDASE-RELATED"/>
    <property type="match status" value="1"/>
</dbReference>
<feature type="domain" description="M23ase beta-sheet core" evidence="2">
    <location>
        <begin position="229"/>
        <end position="323"/>
    </location>
</feature>
<gene>
    <name evidence="3" type="ORF">P0Y55_13030</name>
</gene>
<evidence type="ECO:0000313" key="3">
    <source>
        <dbReference type="EMBL" id="WEK53499.1"/>
    </source>
</evidence>
<organism evidence="3 4">
    <name type="scientific">Candidatus Cohnella colombiensis</name>
    <dbReference type="NCBI Taxonomy" id="3121368"/>
    <lineage>
        <taxon>Bacteria</taxon>
        <taxon>Bacillati</taxon>
        <taxon>Bacillota</taxon>
        <taxon>Bacilli</taxon>
        <taxon>Bacillales</taxon>
        <taxon>Paenibacillaceae</taxon>
        <taxon>Cohnella</taxon>
    </lineage>
</organism>